<dbReference type="Gene3D" id="1.20.58.520">
    <property type="entry name" value="Amidohydrolase"/>
    <property type="match status" value="1"/>
</dbReference>
<dbReference type="Gene3D" id="3.40.50.10910">
    <property type="entry name" value="Amidohydrolase"/>
    <property type="match status" value="1"/>
</dbReference>
<gene>
    <name evidence="2" type="ORF">CQA01_13370</name>
</gene>
<dbReference type="InterPro" id="IPR051781">
    <property type="entry name" value="Metallo-dep_Hydrolase"/>
</dbReference>
<dbReference type="Proteomes" id="UP000321301">
    <property type="component" value="Unassembled WGS sequence"/>
</dbReference>
<evidence type="ECO:0000259" key="1">
    <source>
        <dbReference type="Pfam" id="PF01979"/>
    </source>
</evidence>
<name>A0A512C9E6_9BACT</name>
<organism evidence="2 3">
    <name type="scientific">Cyclobacterium qasimii</name>
    <dbReference type="NCBI Taxonomy" id="1350429"/>
    <lineage>
        <taxon>Bacteria</taxon>
        <taxon>Pseudomonadati</taxon>
        <taxon>Bacteroidota</taxon>
        <taxon>Cytophagia</taxon>
        <taxon>Cytophagales</taxon>
        <taxon>Cyclobacteriaceae</taxon>
        <taxon>Cyclobacterium</taxon>
    </lineage>
</organism>
<keyword evidence="3" id="KW-1185">Reference proteome</keyword>
<comment type="caution">
    <text evidence="2">The sequence shown here is derived from an EMBL/GenBank/DDBJ whole genome shotgun (WGS) entry which is preliminary data.</text>
</comment>
<dbReference type="Pfam" id="PF01979">
    <property type="entry name" value="Amidohydro_1"/>
    <property type="match status" value="1"/>
</dbReference>
<proteinExistence type="predicted"/>
<feature type="domain" description="Amidohydrolase-related" evidence="1">
    <location>
        <begin position="91"/>
        <end position="423"/>
    </location>
</feature>
<reference evidence="2 3" key="1">
    <citation type="submission" date="2019-07" db="EMBL/GenBank/DDBJ databases">
        <title>Whole genome shotgun sequence of Cyclobacterium qasimii NBRC 106168.</title>
        <authorList>
            <person name="Hosoyama A."/>
            <person name="Uohara A."/>
            <person name="Ohji S."/>
            <person name="Ichikawa N."/>
        </authorList>
    </citation>
    <scope>NUCLEOTIDE SEQUENCE [LARGE SCALE GENOMIC DNA]</scope>
    <source>
        <strain evidence="2 3">NBRC 106168</strain>
    </source>
</reference>
<dbReference type="InterPro" id="IPR032466">
    <property type="entry name" value="Metal_Hydrolase"/>
</dbReference>
<evidence type="ECO:0000313" key="3">
    <source>
        <dbReference type="Proteomes" id="UP000321301"/>
    </source>
</evidence>
<dbReference type="GO" id="GO:0016810">
    <property type="term" value="F:hydrolase activity, acting on carbon-nitrogen (but not peptide) bonds"/>
    <property type="evidence" value="ECO:0007669"/>
    <property type="project" value="InterPro"/>
</dbReference>
<dbReference type="InterPro" id="IPR011059">
    <property type="entry name" value="Metal-dep_hydrolase_composite"/>
</dbReference>
<protein>
    <submittedName>
        <fullName evidence="2">Xaa-Pro dipeptidase</fullName>
    </submittedName>
</protein>
<accession>A0A512C9E6</accession>
<dbReference type="SUPFAM" id="SSF51338">
    <property type="entry name" value="Composite domain of metallo-dependent hydrolases"/>
    <property type="match status" value="1"/>
</dbReference>
<dbReference type="Gene3D" id="3.30.110.90">
    <property type="entry name" value="Amidohydrolase"/>
    <property type="match status" value="1"/>
</dbReference>
<dbReference type="Gene3D" id="2.30.40.10">
    <property type="entry name" value="Urease, subunit C, domain 1"/>
    <property type="match status" value="1"/>
</dbReference>
<dbReference type="SUPFAM" id="SSF51556">
    <property type="entry name" value="Metallo-dependent hydrolases"/>
    <property type="match status" value="1"/>
</dbReference>
<dbReference type="PANTHER" id="PTHR43135">
    <property type="entry name" value="ALPHA-D-RIBOSE 1-METHYLPHOSPHONATE 5-TRIPHOSPHATE DIPHOSPHATASE"/>
    <property type="match status" value="1"/>
</dbReference>
<evidence type="ECO:0000313" key="2">
    <source>
        <dbReference type="EMBL" id="GEO20803.1"/>
    </source>
</evidence>
<dbReference type="InterPro" id="IPR006680">
    <property type="entry name" value="Amidohydro-rel"/>
</dbReference>
<dbReference type="EMBL" id="BJYV01000004">
    <property type="protein sequence ID" value="GEO20803.1"/>
    <property type="molecule type" value="Genomic_DNA"/>
</dbReference>
<sequence length="426" mass="46436">MSLGFLFLSSEAFSQNIPANPSLLEINPPDGPSNDKVNAIVGVRLIDGLGGSAVENATIVIQGNRIIEVGAKDQVKIPAGAAITDGKGMSLLPGLVDSHFHSANNNKQLSTLLKNGVTTMRDPGHPIRFYQAQHFATAKMPRVYVTGAHLDGYPGVYVQQAALIRDGDHIRSQIAEYVKNGSSGIKIYFRLPLKYIETVVKTADFYNIPVVAHLELVDADDAIMAGLRGIEHVTSFGTSIADPKDAEEFRKSVQEDSNNRRAGRYLLWSKIDLSTDRVKDVLEFAAKNDVVLSPTLATFEKQFGDSEVKDYEAEGFKNMHDFVGMAHKAGVKIVTGSHNSGKYVTPGLAYQREMELLVAAGLSPLDVISSSTIINAQYFRTQDRLGSIEKGKLADLILVEGNPSVDIKAMYSIKKVMLNGEWVENN</sequence>
<dbReference type="AlphaFoldDB" id="A0A512C9E6"/>
<dbReference type="PANTHER" id="PTHR43135:SF3">
    <property type="entry name" value="ALPHA-D-RIBOSE 1-METHYLPHOSPHONATE 5-TRIPHOSPHATE DIPHOSPHATASE"/>
    <property type="match status" value="1"/>
</dbReference>